<organism evidence="2 3">
    <name type="scientific">Canavalia gladiata</name>
    <name type="common">Sword bean</name>
    <name type="synonym">Dolichos gladiatus</name>
    <dbReference type="NCBI Taxonomy" id="3824"/>
    <lineage>
        <taxon>Eukaryota</taxon>
        <taxon>Viridiplantae</taxon>
        <taxon>Streptophyta</taxon>
        <taxon>Embryophyta</taxon>
        <taxon>Tracheophyta</taxon>
        <taxon>Spermatophyta</taxon>
        <taxon>Magnoliopsida</taxon>
        <taxon>eudicotyledons</taxon>
        <taxon>Gunneridae</taxon>
        <taxon>Pentapetalae</taxon>
        <taxon>rosids</taxon>
        <taxon>fabids</taxon>
        <taxon>Fabales</taxon>
        <taxon>Fabaceae</taxon>
        <taxon>Papilionoideae</taxon>
        <taxon>50 kb inversion clade</taxon>
        <taxon>NPAAA clade</taxon>
        <taxon>indigoferoid/millettioid clade</taxon>
        <taxon>Phaseoleae</taxon>
        <taxon>Canavalia</taxon>
    </lineage>
</organism>
<evidence type="ECO:0000313" key="3">
    <source>
        <dbReference type="Proteomes" id="UP001367508"/>
    </source>
</evidence>
<dbReference type="Proteomes" id="UP001367508">
    <property type="component" value="Unassembled WGS sequence"/>
</dbReference>
<comment type="caution">
    <text evidence="2">The sequence shown here is derived from an EMBL/GenBank/DDBJ whole genome shotgun (WGS) entry which is preliminary data.</text>
</comment>
<evidence type="ECO:0000256" key="1">
    <source>
        <dbReference type="SAM" id="MobiDB-lite"/>
    </source>
</evidence>
<dbReference type="AlphaFoldDB" id="A0AAN9KG36"/>
<feature type="region of interest" description="Disordered" evidence="1">
    <location>
        <begin position="32"/>
        <end position="51"/>
    </location>
</feature>
<proteinExistence type="predicted"/>
<protein>
    <submittedName>
        <fullName evidence="2">Uncharacterized protein</fullName>
    </submittedName>
</protein>
<feature type="region of interest" description="Disordered" evidence="1">
    <location>
        <begin position="68"/>
        <end position="109"/>
    </location>
</feature>
<evidence type="ECO:0000313" key="2">
    <source>
        <dbReference type="EMBL" id="KAK7315773.1"/>
    </source>
</evidence>
<feature type="compositionally biased region" description="Basic and acidic residues" evidence="1">
    <location>
        <begin position="99"/>
        <end position="109"/>
    </location>
</feature>
<gene>
    <name evidence="2" type="ORF">VNO77_34347</name>
</gene>
<keyword evidence="3" id="KW-1185">Reference proteome</keyword>
<dbReference type="EMBL" id="JAYMYQ010000008">
    <property type="protein sequence ID" value="KAK7315773.1"/>
    <property type="molecule type" value="Genomic_DNA"/>
</dbReference>
<accession>A0AAN9KG36</accession>
<reference evidence="2 3" key="1">
    <citation type="submission" date="2024-01" db="EMBL/GenBank/DDBJ databases">
        <title>The genomes of 5 underutilized Papilionoideae crops provide insights into root nodulation and disease resistanc.</title>
        <authorList>
            <person name="Jiang F."/>
        </authorList>
    </citation>
    <scope>NUCLEOTIDE SEQUENCE [LARGE SCALE GENOMIC DNA]</scope>
    <source>
        <strain evidence="2">LVBAO_FW01</strain>
        <tissue evidence="2">Leaves</tissue>
    </source>
</reference>
<name>A0AAN9KG36_CANGL</name>
<sequence>MGNPLKPRSRSPSGTCFGFLQVHQDKITVELHGSGPAEDMSSSPTYQPGAPELCIERDSLVPRKIPLMGREVGVQGSGRSTSPSITVARHASPPAGKTRSHDCGNPREGKKNRRVLCLARFDQPINTLSSPSFFKIEA</sequence>